<keyword evidence="1" id="KW-0072">Autophagy</keyword>
<feature type="compositionally biased region" description="Low complexity" evidence="3">
    <location>
        <begin position="1194"/>
        <end position="1215"/>
    </location>
</feature>
<feature type="region of interest" description="Disordered" evidence="3">
    <location>
        <begin position="178"/>
        <end position="219"/>
    </location>
</feature>
<feature type="region of interest" description="Disordered" evidence="3">
    <location>
        <begin position="567"/>
        <end position="640"/>
    </location>
</feature>
<feature type="compositionally biased region" description="Acidic residues" evidence="3">
    <location>
        <begin position="1348"/>
        <end position="1358"/>
    </location>
</feature>
<keyword evidence="2" id="KW-0175">Coiled coil</keyword>
<dbReference type="OrthoDB" id="447953at2759"/>
<dbReference type="InterPro" id="IPR040040">
    <property type="entry name" value="ATG11"/>
</dbReference>
<accession>A0A835WR26</accession>
<dbReference type="GO" id="GO:0000422">
    <property type="term" value="P:autophagy of mitochondrion"/>
    <property type="evidence" value="ECO:0007669"/>
    <property type="project" value="TreeGrafter"/>
</dbReference>
<feature type="compositionally biased region" description="Low complexity" evidence="3">
    <location>
        <begin position="1047"/>
        <end position="1057"/>
    </location>
</feature>
<dbReference type="PANTHER" id="PTHR13222:SF1">
    <property type="entry name" value="RB1-INDUCIBLE COILED-COIL PROTEIN 1"/>
    <property type="match status" value="1"/>
</dbReference>
<dbReference type="GO" id="GO:0034727">
    <property type="term" value="P:piecemeal microautophagy of the nucleus"/>
    <property type="evidence" value="ECO:0007669"/>
    <property type="project" value="TreeGrafter"/>
</dbReference>
<feature type="compositionally biased region" description="Gly residues" evidence="3">
    <location>
        <begin position="568"/>
        <end position="577"/>
    </location>
</feature>
<feature type="region of interest" description="Disordered" evidence="3">
    <location>
        <begin position="1047"/>
        <end position="1085"/>
    </location>
</feature>
<feature type="compositionally biased region" description="Basic residues" evidence="3">
    <location>
        <begin position="580"/>
        <end position="589"/>
    </location>
</feature>
<evidence type="ECO:0000256" key="3">
    <source>
        <dbReference type="SAM" id="MobiDB-lite"/>
    </source>
</evidence>
<dbReference type="GO" id="GO:0061709">
    <property type="term" value="P:reticulophagy"/>
    <property type="evidence" value="ECO:0007669"/>
    <property type="project" value="TreeGrafter"/>
</dbReference>
<dbReference type="InterPro" id="IPR045326">
    <property type="entry name" value="ATG17-like_dom"/>
</dbReference>
<feature type="compositionally biased region" description="Gly residues" evidence="3">
    <location>
        <begin position="190"/>
        <end position="200"/>
    </location>
</feature>
<dbReference type="PANTHER" id="PTHR13222">
    <property type="entry name" value="RB1-INDUCIBLE COILED-COIL"/>
    <property type="match status" value="1"/>
</dbReference>
<feature type="compositionally biased region" description="Low complexity" evidence="3">
    <location>
        <begin position="1359"/>
        <end position="1368"/>
    </location>
</feature>
<protein>
    <recommendedName>
        <fullName evidence="4">Autophagy protein ATG17-like domain-containing protein</fullName>
    </recommendedName>
</protein>
<feature type="compositionally biased region" description="Gly residues" evidence="3">
    <location>
        <begin position="591"/>
        <end position="600"/>
    </location>
</feature>
<dbReference type="GO" id="GO:1990316">
    <property type="term" value="C:Atg1/ULK1 kinase complex"/>
    <property type="evidence" value="ECO:0007669"/>
    <property type="project" value="TreeGrafter"/>
</dbReference>
<evidence type="ECO:0000256" key="1">
    <source>
        <dbReference type="ARBA" id="ARBA00023006"/>
    </source>
</evidence>
<feature type="compositionally biased region" description="Low complexity" evidence="3">
    <location>
        <begin position="922"/>
        <end position="940"/>
    </location>
</feature>
<dbReference type="GO" id="GO:0034517">
    <property type="term" value="P:ribophagy"/>
    <property type="evidence" value="ECO:0007669"/>
    <property type="project" value="TreeGrafter"/>
</dbReference>
<dbReference type="GO" id="GO:0034045">
    <property type="term" value="C:phagophore assembly site membrane"/>
    <property type="evidence" value="ECO:0007669"/>
    <property type="project" value="TreeGrafter"/>
</dbReference>
<feature type="compositionally biased region" description="Low complexity" evidence="3">
    <location>
        <begin position="1283"/>
        <end position="1310"/>
    </location>
</feature>
<dbReference type="GO" id="GO:0019901">
    <property type="term" value="F:protein kinase binding"/>
    <property type="evidence" value="ECO:0007669"/>
    <property type="project" value="TreeGrafter"/>
</dbReference>
<feature type="region of interest" description="Disordered" evidence="3">
    <location>
        <begin position="670"/>
        <end position="697"/>
    </location>
</feature>
<feature type="compositionally biased region" description="Polar residues" evidence="3">
    <location>
        <begin position="1437"/>
        <end position="1449"/>
    </location>
</feature>
<feature type="region of interest" description="Disordered" evidence="3">
    <location>
        <begin position="809"/>
        <end position="831"/>
    </location>
</feature>
<dbReference type="GO" id="GO:0000045">
    <property type="term" value="P:autophagosome assembly"/>
    <property type="evidence" value="ECO:0007669"/>
    <property type="project" value="InterPro"/>
</dbReference>
<feature type="compositionally biased region" description="Low complexity" evidence="3">
    <location>
        <begin position="201"/>
        <end position="219"/>
    </location>
</feature>
<evidence type="ECO:0000259" key="4">
    <source>
        <dbReference type="Pfam" id="PF04108"/>
    </source>
</evidence>
<feature type="compositionally biased region" description="Low complexity" evidence="3">
    <location>
        <begin position="1322"/>
        <end position="1332"/>
    </location>
</feature>
<keyword evidence="6" id="KW-1185">Reference proteome</keyword>
<dbReference type="Pfam" id="PF04108">
    <property type="entry name" value="ATG17_like"/>
    <property type="match status" value="1"/>
</dbReference>
<name>A0A835WR26_9CHLO</name>
<feature type="compositionally biased region" description="Low complexity" evidence="3">
    <location>
        <begin position="1170"/>
        <end position="1183"/>
    </location>
</feature>
<evidence type="ECO:0000313" key="5">
    <source>
        <dbReference type="EMBL" id="KAG2451922.1"/>
    </source>
</evidence>
<dbReference type="Proteomes" id="UP000613740">
    <property type="component" value="Unassembled WGS sequence"/>
</dbReference>
<comment type="caution">
    <text evidence="5">The sequence shown here is derived from an EMBL/GenBank/DDBJ whole genome shotgun (WGS) entry which is preliminary data.</text>
</comment>
<feature type="compositionally biased region" description="Low complexity" evidence="3">
    <location>
        <begin position="721"/>
        <end position="742"/>
    </location>
</feature>
<feature type="compositionally biased region" description="Gly residues" evidence="3">
    <location>
        <begin position="1058"/>
        <end position="1085"/>
    </location>
</feature>
<proteinExistence type="predicted"/>
<reference evidence="5" key="1">
    <citation type="journal article" date="2020" name="bioRxiv">
        <title>Comparative genomics of Chlamydomonas.</title>
        <authorList>
            <person name="Craig R.J."/>
            <person name="Hasan A.R."/>
            <person name="Ness R.W."/>
            <person name="Keightley P.D."/>
        </authorList>
    </citation>
    <scope>NUCLEOTIDE SEQUENCE</scope>
    <source>
        <strain evidence="5">CCAP 11/173</strain>
    </source>
</reference>
<gene>
    <name evidence="5" type="ORF">HYH02_003697</name>
</gene>
<feature type="region of interest" description="Disordered" evidence="3">
    <location>
        <begin position="710"/>
        <end position="744"/>
    </location>
</feature>
<dbReference type="EMBL" id="JAEHOD010000007">
    <property type="protein sequence ID" value="KAG2451922.1"/>
    <property type="molecule type" value="Genomic_DNA"/>
</dbReference>
<feature type="region of interest" description="Disordered" evidence="3">
    <location>
        <begin position="918"/>
        <end position="940"/>
    </location>
</feature>
<feature type="compositionally biased region" description="Low complexity" evidence="3">
    <location>
        <begin position="622"/>
        <end position="631"/>
    </location>
</feature>
<evidence type="ECO:0000313" key="6">
    <source>
        <dbReference type="Proteomes" id="UP000613740"/>
    </source>
</evidence>
<evidence type="ECO:0000256" key="2">
    <source>
        <dbReference type="SAM" id="Coils"/>
    </source>
</evidence>
<feature type="region of interest" description="Disordered" evidence="3">
    <location>
        <begin position="1156"/>
        <end position="1449"/>
    </location>
</feature>
<feature type="compositionally biased region" description="Acidic residues" evidence="3">
    <location>
        <begin position="1373"/>
        <end position="1390"/>
    </location>
</feature>
<feature type="coiled-coil region" evidence="2">
    <location>
        <begin position="765"/>
        <end position="799"/>
    </location>
</feature>
<feature type="domain" description="Autophagy protein ATG17-like" evidence="4">
    <location>
        <begin position="96"/>
        <end position="503"/>
    </location>
</feature>
<sequence length="1449" mass="143895">MYQGARLDPNKPLAAYGLPKDPATASVEDHPVFLYCRSYLKPGAALPPPEALPQIQVQVPPLAEVNLAHPLHAAASPMVRALPDYERHFTHHLATTRAYWDVAQARLARCRQLLSEQEVQARAADAARANVEAHYNYILAAYQAFLDKYNAQHAAHALLLSTFPADLAALEAMELHPSLQSPAPSQQAGQGRGGGSGGGAAATVPAGQAGEQPQQQPQQQQVVVAVVVQRRLGDLYPVARLREWADTCGRSHASFGAKVGELEALFQALRRDVEALFMQAPSVDLDALGRRMTECEGLLDEHSSMVQVLSKDLRTVRALVEDVVRQLGAAGGAGSSGAAAAAAGAGGGGGGGLKLGALHDAAAAMEAIHETHRNRVLPRLAALDSQLAEFAQAAEASKVAMSADVLGQLQRISGQQSRIRDMKNKLAAFNEVLGRQDAAFGELKAVHRLPAAYRALLAEVVRRGAWHQLYCGQAGRLAEHMTRFREKEAARRAAFGKEVARYLPTELLTRAGLAAEPPHCQVTVPPPAVPLIAVALTDLQRLSYLDERMAASSSLRAATSAAAAAAAAGGGGVGGGRPPHASHHHHHQQGHGQGRTGAGAGHHVQPHGSRSTAAGPGGAGAIPGTVAVLDADPPPPADPMQALEMENARLRAELANHIAAACVRELESLQQQQQPTTTPAAAAPARQQSTESAGAPAAVAAAGSAAAHLPQRVSSSGGGAAPAAPSSASGAASPAAAGSAPAARRDPAELVAAMQRAMAMKDDLIRQQQRESAALAARAAAYEERIAALEALLARQATSPETAAAALAAGGGGIGSGRSSAHEAAGHGAGGAVEVEAADAVDGSVAEDGVVVERAVSGPGPSPLPSGVEVVEVEAEAEAERARSGAAGQAELVAAEADALAAARGGDTSNSVELVEREEAAGAEGQEAVSEEAPQPAAGEDVAVAAAPVPAAPSPFALPAVQDAPQPEGPIAAAALAAAAAAASVGPSANASAAPSQAASRRASFDKSRALAAVAMEGRARTHSASVTDAASSVAAAIARHAALAPVRGSSGPQAIPGRGGGGSGGGNGGGGGGGGGPSGAGASPGGAGRYGSSCMPMAIGSLPFATSLPAASLLPGSVIPGGAGGRLDASPSGGIGLGLALGFGLGPLTEATDRRQRSGAGLAGGAAAGSGAVTAETAAARGGSEEDEEEDGAGAQSDRSSSLSGGSISASGSFRRAHSAAADEEDDERGRAAADAEGAQRAGGGAGGEDDDADSPVGGSSTSSSGLQFRPSWSGTPAVARASAPADGGEPGPGQAQGPDAVPAAAAVSDKAQEPAPMSLAVAMEEAAAQQGEGGAGESQAANAAAAEEEGEEEEADAAAASTAPGAHDAEGRDDDVDDAEAPDIDEVIDSGGGAWEVAAPLEAAMESAQEEGEEEERQAGDGGLVADAPHGAAAEQTSSGYETVGSV</sequence>
<dbReference type="GO" id="GO:0060090">
    <property type="term" value="F:molecular adaptor activity"/>
    <property type="evidence" value="ECO:0007669"/>
    <property type="project" value="TreeGrafter"/>
</dbReference>
<organism evidence="5 6">
    <name type="scientific">Chlamydomonas schloesseri</name>
    <dbReference type="NCBI Taxonomy" id="2026947"/>
    <lineage>
        <taxon>Eukaryota</taxon>
        <taxon>Viridiplantae</taxon>
        <taxon>Chlorophyta</taxon>
        <taxon>core chlorophytes</taxon>
        <taxon>Chlorophyceae</taxon>
        <taxon>CS clade</taxon>
        <taxon>Chlamydomonadales</taxon>
        <taxon>Chlamydomonadaceae</taxon>
        <taxon>Chlamydomonas</taxon>
    </lineage>
</organism>